<protein>
    <recommendedName>
        <fullName evidence="4">Xylanolytic transcriptional activator regulatory domain-containing protein</fullName>
    </recommendedName>
</protein>
<dbReference type="GO" id="GO:0008270">
    <property type="term" value="F:zinc ion binding"/>
    <property type="evidence" value="ECO:0007669"/>
    <property type="project" value="InterPro"/>
</dbReference>
<evidence type="ECO:0000256" key="2">
    <source>
        <dbReference type="ARBA" id="ARBA00023242"/>
    </source>
</evidence>
<organism evidence="5 6">
    <name type="scientific">Leucosporidium creatinivorum</name>
    <dbReference type="NCBI Taxonomy" id="106004"/>
    <lineage>
        <taxon>Eukaryota</taxon>
        <taxon>Fungi</taxon>
        <taxon>Dikarya</taxon>
        <taxon>Basidiomycota</taxon>
        <taxon>Pucciniomycotina</taxon>
        <taxon>Microbotryomycetes</taxon>
        <taxon>Leucosporidiales</taxon>
        <taxon>Leucosporidium</taxon>
    </lineage>
</organism>
<dbReference type="PANTHER" id="PTHR31001:SF89">
    <property type="entry name" value="ZN(2)-C6 FUNGAL-TYPE DOMAIN-CONTAINING PROTEIN"/>
    <property type="match status" value="1"/>
</dbReference>
<comment type="subcellular location">
    <subcellularLocation>
        <location evidence="1">Nucleus</location>
    </subcellularLocation>
</comment>
<dbReference type="PANTHER" id="PTHR31001">
    <property type="entry name" value="UNCHARACTERIZED TRANSCRIPTIONAL REGULATORY PROTEIN"/>
    <property type="match status" value="1"/>
</dbReference>
<keyword evidence="6" id="KW-1185">Reference proteome</keyword>
<dbReference type="AlphaFoldDB" id="A0A1Y2G5Y4"/>
<keyword evidence="2" id="KW-0539">Nucleus</keyword>
<dbReference type="InParanoid" id="A0A1Y2G5Y4"/>
<name>A0A1Y2G5Y4_9BASI</name>
<feature type="domain" description="Xylanolytic transcriptional activator regulatory" evidence="4">
    <location>
        <begin position="14"/>
        <end position="254"/>
    </location>
</feature>
<dbReference type="OrthoDB" id="3364175at2759"/>
<dbReference type="EMBL" id="MCGR01000001">
    <property type="protein sequence ID" value="ORY92479.1"/>
    <property type="molecule type" value="Genomic_DNA"/>
</dbReference>
<dbReference type="Proteomes" id="UP000193467">
    <property type="component" value="Unassembled WGS sequence"/>
</dbReference>
<dbReference type="GO" id="GO:0006351">
    <property type="term" value="P:DNA-templated transcription"/>
    <property type="evidence" value="ECO:0007669"/>
    <property type="project" value="InterPro"/>
</dbReference>
<dbReference type="GO" id="GO:0005634">
    <property type="term" value="C:nucleus"/>
    <property type="evidence" value="ECO:0007669"/>
    <property type="project" value="UniProtKB-SubCell"/>
</dbReference>
<dbReference type="InterPro" id="IPR007219">
    <property type="entry name" value="XnlR_reg_dom"/>
</dbReference>
<accession>A0A1Y2G5Y4</accession>
<comment type="caution">
    <text evidence="5">The sequence shown here is derived from an EMBL/GenBank/DDBJ whole genome shotgun (WGS) entry which is preliminary data.</text>
</comment>
<gene>
    <name evidence="5" type="ORF">BCR35DRAFT_2083</name>
</gene>
<evidence type="ECO:0000313" key="5">
    <source>
        <dbReference type="EMBL" id="ORY92479.1"/>
    </source>
</evidence>
<dbReference type="Pfam" id="PF04082">
    <property type="entry name" value="Fungal_trans"/>
    <property type="match status" value="1"/>
</dbReference>
<evidence type="ECO:0000259" key="4">
    <source>
        <dbReference type="Pfam" id="PF04082"/>
    </source>
</evidence>
<sequence length="567" mass="61533">MQLMPTHRQATAAISSFFQRINPLLHVLHRPSFEAQCEGFWKNGATNDGRWLATYLGVCGNGLLAMSEDEAAASSMPTRDGKGLLVRSWIDGALQALCSEGFAKNPSLEGLRAVVLLNMFWASWDGGKHLEAAITFNMTAISTVWELELPRDPDELNARFTPLEAEERRRVFWALFSLDTLARSFLGKTYHPHDAATISCRFPAQLPDEAYSVITGDFDFTFATSSAPSTMKPVVSLHSVCLLLSKISKATASSGSGRPSSVELVALHEELEALDTHSSAEICSHPSPASSRASSGSFVESFSTVLKSFAEVKLARGFAGFEELPGGYGGDRWRKMCTKHATLLLTAIDSAPSRAPVASLYTSLACWSSAITLSMDMIGSPFSTPDDTLARLSSLRSASKTTRWPGSLQRVFLRGGIILQQLAEHEERKKPSGLTAPLGSFFGLGHTNSPSSSNSGFDNASMVDTPFFLPQGSSNNYLRAEQYLSPLPYAESFSDNYYQSSNLGGEYAPTAPSHSNSGSFDSYSKREDRQLAPLLKPWLASTATLVSPLTEFNMASWSRSTALDSFA</sequence>
<evidence type="ECO:0000313" key="6">
    <source>
        <dbReference type="Proteomes" id="UP000193467"/>
    </source>
</evidence>
<dbReference type="InterPro" id="IPR050613">
    <property type="entry name" value="Sec_Metabolite_Reg"/>
</dbReference>
<feature type="region of interest" description="Disordered" evidence="3">
    <location>
        <begin position="504"/>
        <end position="523"/>
    </location>
</feature>
<evidence type="ECO:0000256" key="3">
    <source>
        <dbReference type="SAM" id="MobiDB-lite"/>
    </source>
</evidence>
<evidence type="ECO:0000256" key="1">
    <source>
        <dbReference type="ARBA" id="ARBA00004123"/>
    </source>
</evidence>
<dbReference type="STRING" id="106004.A0A1Y2G5Y4"/>
<dbReference type="GO" id="GO:0003677">
    <property type="term" value="F:DNA binding"/>
    <property type="evidence" value="ECO:0007669"/>
    <property type="project" value="InterPro"/>
</dbReference>
<proteinExistence type="predicted"/>
<feature type="compositionally biased region" description="Polar residues" evidence="3">
    <location>
        <begin position="512"/>
        <end position="522"/>
    </location>
</feature>
<reference evidence="5 6" key="1">
    <citation type="submission" date="2016-07" db="EMBL/GenBank/DDBJ databases">
        <title>Pervasive Adenine N6-methylation of Active Genes in Fungi.</title>
        <authorList>
            <consortium name="DOE Joint Genome Institute"/>
            <person name="Mondo S.J."/>
            <person name="Dannebaum R.O."/>
            <person name="Kuo R.C."/>
            <person name="Labutti K."/>
            <person name="Haridas S."/>
            <person name="Kuo A."/>
            <person name="Salamov A."/>
            <person name="Ahrendt S.R."/>
            <person name="Lipzen A."/>
            <person name="Sullivan W."/>
            <person name="Andreopoulos W.B."/>
            <person name="Clum A."/>
            <person name="Lindquist E."/>
            <person name="Daum C."/>
            <person name="Ramamoorthy G.K."/>
            <person name="Gryganskyi A."/>
            <person name="Culley D."/>
            <person name="Magnuson J.K."/>
            <person name="James T.Y."/>
            <person name="O'Malley M.A."/>
            <person name="Stajich J.E."/>
            <person name="Spatafora J.W."/>
            <person name="Visel A."/>
            <person name="Grigoriev I.V."/>
        </authorList>
    </citation>
    <scope>NUCLEOTIDE SEQUENCE [LARGE SCALE GENOMIC DNA]</scope>
    <source>
        <strain evidence="5 6">62-1032</strain>
    </source>
</reference>
<dbReference type="CDD" id="cd12148">
    <property type="entry name" value="fungal_TF_MHR"/>
    <property type="match status" value="1"/>
</dbReference>